<keyword evidence="2" id="KW-0732">Signal</keyword>
<dbReference type="Gene3D" id="2.170.270.10">
    <property type="entry name" value="SET domain"/>
    <property type="match status" value="1"/>
</dbReference>
<evidence type="ECO:0000313" key="4">
    <source>
        <dbReference type="EMBL" id="KAL1850652.1"/>
    </source>
</evidence>
<reference evidence="4 5" key="1">
    <citation type="journal article" date="2024" name="IMA Fungus">
        <title>IMA Genome - F19 : A genome assembly and annotation guide to empower mycologists, including annotated draft genome sequences of Ceratocystis pirilliformis, Diaporthe australafricana, Fusarium ophioides, Paecilomyces lecythidis, and Sporothrix stenoceras.</title>
        <authorList>
            <person name="Aylward J."/>
            <person name="Wilson A.M."/>
            <person name="Visagie C.M."/>
            <person name="Spraker J."/>
            <person name="Barnes I."/>
            <person name="Buitendag C."/>
            <person name="Ceriani C."/>
            <person name="Del Mar Angel L."/>
            <person name="du Plessis D."/>
            <person name="Fuchs T."/>
            <person name="Gasser K."/>
            <person name="Kramer D."/>
            <person name="Li W."/>
            <person name="Munsamy K."/>
            <person name="Piso A."/>
            <person name="Price J.L."/>
            <person name="Sonnekus B."/>
            <person name="Thomas C."/>
            <person name="van der Nest A."/>
            <person name="van Dijk A."/>
            <person name="van Heerden A."/>
            <person name="van Vuuren N."/>
            <person name="Yilmaz N."/>
            <person name="Duong T.A."/>
            <person name="van der Merwe N.A."/>
            <person name="Wingfield M.J."/>
            <person name="Wingfield B.D."/>
        </authorList>
    </citation>
    <scope>NUCLEOTIDE SEQUENCE [LARGE SCALE GENOMIC DNA]</scope>
    <source>
        <strain evidence="4 5">CMW 18300</strain>
    </source>
</reference>
<dbReference type="EMBL" id="JAWRVE010000184">
    <property type="protein sequence ID" value="KAL1850652.1"/>
    <property type="molecule type" value="Genomic_DNA"/>
</dbReference>
<dbReference type="Pfam" id="PF00856">
    <property type="entry name" value="SET"/>
    <property type="match status" value="1"/>
</dbReference>
<gene>
    <name evidence="4" type="ORF">Daus18300_012863</name>
</gene>
<dbReference type="PANTHER" id="PTHR46307:SF4">
    <property type="entry name" value="G9A, ISOFORM B"/>
    <property type="match status" value="1"/>
</dbReference>
<evidence type="ECO:0000256" key="1">
    <source>
        <dbReference type="SAM" id="MobiDB-lite"/>
    </source>
</evidence>
<feature type="domain" description="SET" evidence="3">
    <location>
        <begin position="10"/>
        <end position="118"/>
    </location>
</feature>
<comment type="caution">
    <text evidence="4">The sequence shown here is derived from an EMBL/GenBank/DDBJ whole genome shotgun (WGS) entry which is preliminary data.</text>
</comment>
<dbReference type="PANTHER" id="PTHR46307">
    <property type="entry name" value="G9A, ISOFORM B"/>
    <property type="match status" value="1"/>
</dbReference>
<accession>A0ABR3W1C9</accession>
<organism evidence="4 5">
    <name type="scientific">Diaporthe australafricana</name>
    <dbReference type="NCBI Taxonomy" id="127596"/>
    <lineage>
        <taxon>Eukaryota</taxon>
        <taxon>Fungi</taxon>
        <taxon>Dikarya</taxon>
        <taxon>Ascomycota</taxon>
        <taxon>Pezizomycotina</taxon>
        <taxon>Sordariomycetes</taxon>
        <taxon>Sordariomycetidae</taxon>
        <taxon>Diaporthales</taxon>
        <taxon>Diaporthaceae</taxon>
        <taxon>Diaporthe</taxon>
    </lineage>
</organism>
<dbReference type="SUPFAM" id="SSF82199">
    <property type="entry name" value="SET domain"/>
    <property type="match status" value="1"/>
</dbReference>
<dbReference type="InterPro" id="IPR043550">
    <property type="entry name" value="EHMT1/EHMT2"/>
</dbReference>
<proteinExistence type="predicted"/>
<keyword evidence="5" id="KW-1185">Reference proteome</keyword>
<feature type="chain" id="PRO_5047090301" description="SET domain-containing protein" evidence="2">
    <location>
        <begin position="25"/>
        <end position="348"/>
    </location>
</feature>
<dbReference type="SMART" id="SM00317">
    <property type="entry name" value="SET"/>
    <property type="match status" value="1"/>
</dbReference>
<evidence type="ECO:0000256" key="2">
    <source>
        <dbReference type="SAM" id="SignalP"/>
    </source>
</evidence>
<name>A0ABR3W1C9_9PEZI</name>
<feature type="signal peptide" evidence="2">
    <location>
        <begin position="1"/>
        <end position="24"/>
    </location>
</feature>
<dbReference type="Proteomes" id="UP001583177">
    <property type="component" value="Unassembled WGS sequence"/>
</dbReference>
<dbReference type="PROSITE" id="PS50280">
    <property type="entry name" value="SET"/>
    <property type="match status" value="1"/>
</dbReference>
<dbReference type="InterPro" id="IPR046341">
    <property type="entry name" value="SET_dom_sf"/>
</dbReference>
<sequence length="348" mass="37918">MPVLILILVLKVVLTLYMGYGVYAAVDIPAGEKLDEYMGQLIPTRMAQSNDLDDYSFEIIGIGSSTAKDYGNWTRFVNHTCVNFNVTAELSMLGGRRTIVFQTSRNIAAGEELLLNYGTGYFAAGEGEIMCQCADFPGPHLPPTPGGAAPANTRAVKGPPAASTFGMQLRSDVSSRNAWITSTKAWMGQLRPSGSSRWTTLHWRLLEQLIRRRRNRNDWLNKYGYAQLPPSTGDPLVGQSVTKGNSSMRIREWHVDVAKAFLADDVCGITGGQPWGMNELMEKEEGRESTTGSFDDAARNPRPGRPGHPGPPPDATRGVADSPGNGTRGLANPSSDDSKAWPLKYHCL</sequence>
<dbReference type="InterPro" id="IPR001214">
    <property type="entry name" value="SET_dom"/>
</dbReference>
<feature type="compositionally biased region" description="Pro residues" evidence="1">
    <location>
        <begin position="303"/>
        <end position="314"/>
    </location>
</feature>
<protein>
    <recommendedName>
        <fullName evidence="3">SET domain-containing protein</fullName>
    </recommendedName>
</protein>
<evidence type="ECO:0000259" key="3">
    <source>
        <dbReference type="PROSITE" id="PS50280"/>
    </source>
</evidence>
<feature type="region of interest" description="Disordered" evidence="1">
    <location>
        <begin position="282"/>
        <end position="348"/>
    </location>
</feature>
<evidence type="ECO:0000313" key="5">
    <source>
        <dbReference type="Proteomes" id="UP001583177"/>
    </source>
</evidence>